<name>A0AAV0J300_9ROSI</name>
<proteinExistence type="predicted"/>
<accession>A0AAV0J300</accession>
<protein>
    <submittedName>
        <fullName evidence="1">Uncharacterized protein</fullName>
    </submittedName>
</protein>
<sequence length="62" mass="7018">MSRSHSLSQLQALTVEAAAASLSSASSSSSSASLQCRLLPRRWRRTHLPPRRLWWNKEIRSN</sequence>
<dbReference type="Proteomes" id="UP001154282">
    <property type="component" value="Unassembled WGS sequence"/>
</dbReference>
<evidence type="ECO:0000313" key="2">
    <source>
        <dbReference type="Proteomes" id="UP001154282"/>
    </source>
</evidence>
<dbReference type="AlphaFoldDB" id="A0AAV0J300"/>
<organism evidence="1 2">
    <name type="scientific">Linum tenue</name>
    <dbReference type="NCBI Taxonomy" id="586396"/>
    <lineage>
        <taxon>Eukaryota</taxon>
        <taxon>Viridiplantae</taxon>
        <taxon>Streptophyta</taxon>
        <taxon>Embryophyta</taxon>
        <taxon>Tracheophyta</taxon>
        <taxon>Spermatophyta</taxon>
        <taxon>Magnoliopsida</taxon>
        <taxon>eudicotyledons</taxon>
        <taxon>Gunneridae</taxon>
        <taxon>Pentapetalae</taxon>
        <taxon>rosids</taxon>
        <taxon>fabids</taxon>
        <taxon>Malpighiales</taxon>
        <taxon>Linaceae</taxon>
        <taxon>Linum</taxon>
    </lineage>
</organism>
<keyword evidence="2" id="KW-1185">Reference proteome</keyword>
<reference evidence="1" key="1">
    <citation type="submission" date="2022-08" db="EMBL/GenBank/DDBJ databases">
        <authorList>
            <person name="Gutierrez-Valencia J."/>
        </authorList>
    </citation>
    <scope>NUCLEOTIDE SEQUENCE</scope>
</reference>
<gene>
    <name evidence="1" type="ORF">LITE_LOCUS12156</name>
</gene>
<evidence type="ECO:0000313" key="1">
    <source>
        <dbReference type="EMBL" id="CAI0403684.1"/>
    </source>
</evidence>
<comment type="caution">
    <text evidence="1">The sequence shown here is derived from an EMBL/GenBank/DDBJ whole genome shotgun (WGS) entry which is preliminary data.</text>
</comment>
<dbReference type="EMBL" id="CAMGYJ010000004">
    <property type="protein sequence ID" value="CAI0403684.1"/>
    <property type="molecule type" value="Genomic_DNA"/>
</dbReference>